<feature type="compositionally biased region" description="Basic residues" evidence="1">
    <location>
        <begin position="262"/>
        <end position="300"/>
    </location>
</feature>
<organism evidence="2">
    <name type="scientific">viral metagenome</name>
    <dbReference type="NCBI Taxonomy" id="1070528"/>
    <lineage>
        <taxon>unclassified sequences</taxon>
        <taxon>metagenomes</taxon>
        <taxon>organismal metagenomes</taxon>
    </lineage>
</organism>
<dbReference type="EMBL" id="MN739044">
    <property type="protein sequence ID" value="QHS85524.1"/>
    <property type="molecule type" value="Genomic_DNA"/>
</dbReference>
<dbReference type="AlphaFoldDB" id="A0A6C0B151"/>
<accession>A0A6C0B151</accession>
<feature type="region of interest" description="Disordered" evidence="1">
    <location>
        <begin position="257"/>
        <end position="300"/>
    </location>
</feature>
<reference evidence="2" key="1">
    <citation type="journal article" date="2020" name="Nature">
        <title>Giant virus diversity and host interactions through global metagenomics.</title>
        <authorList>
            <person name="Schulz F."/>
            <person name="Roux S."/>
            <person name="Paez-Espino D."/>
            <person name="Jungbluth S."/>
            <person name="Walsh D.A."/>
            <person name="Denef V.J."/>
            <person name="McMahon K.D."/>
            <person name="Konstantinidis K.T."/>
            <person name="Eloe-Fadrosh E.A."/>
            <person name="Kyrpides N.C."/>
            <person name="Woyke T."/>
        </authorList>
    </citation>
    <scope>NUCLEOTIDE SEQUENCE</scope>
    <source>
        <strain evidence="2">GVMAG-M-3300009182-78</strain>
    </source>
</reference>
<evidence type="ECO:0000256" key="1">
    <source>
        <dbReference type="SAM" id="MobiDB-lite"/>
    </source>
</evidence>
<evidence type="ECO:0000313" key="2">
    <source>
        <dbReference type="EMBL" id="QHS85524.1"/>
    </source>
</evidence>
<name>A0A6C0B151_9ZZZZ</name>
<sequence length="300" mass="34807">MYMLRVMKKQITFAINAHGKELHNRPRLKIPVGMDVTIFSTAGKIGICSLAQEYEDGTSFNEASIQMLKKRIPRLLQQNKTMYSILSSFLTEYRETYQETVDDFLESAISKKDVLQEGSQHSEEIRSMLKTIETDIEKAEKARHSGVRIYSPTHNKEYIFYSHAFIEVIHHDDVGLPRSLTTMEFPDIISTFLPEELRAFMLDSIDKNGFISLYEIIIICKILGFEKVNIIDFSCRDSSETEQSLLDKISEEERTAAVASGIRKKKSKRRRNHIHRKRTYSHAKKQKNGSKKKRTYSKKK</sequence>
<proteinExistence type="predicted"/>
<protein>
    <submittedName>
        <fullName evidence="2">Uncharacterized protein</fullName>
    </submittedName>
</protein>